<feature type="compositionally biased region" description="Basic and acidic residues" evidence="1">
    <location>
        <begin position="82"/>
        <end position="95"/>
    </location>
</feature>
<proteinExistence type="predicted"/>
<evidence type="ECO:0000313" key="2">
    <source>
        <dbReference type="EMBL" id="CCI55029.1"/>
    </source>
</evidence>
<dbReference type="EMBL" id="CAJC01000210">
    <property type="protein sequence ID" value="CCI55029.1"/>
    <property type="molecule type" value="Genomic_DNA"/>
</dbReference>
<evidence type="ECO:0000256" key="1">
    <source>
        <dbReference type="SAM" id="MobiDB-lite"/>
    </source>
</evidence>
<evidence type="ECO:0000313" key="3">
    <source>
        <dbReference type="Proteomes" id="UP000035720"/>
    </source>
</evidence>
<comment type="caution">
    <text evidence="2">The sequence shown here is derived from an EMBL/GenBank/DDBJ whole genome shotgun (WGS) entry which is preliminary data.</text>
</comment>
<keyword evidence="3" id="KW-1185">Reference proteome</keyword>
<gene>
    <name evidence="2" type="ORF">BN13_940006</name>
</gene>
<feature type="region of interest" description="Disordered" evidence="1">
    <location>
        <begin position="81"/>
        <end position="101"/>
    </location>
</feature>
<dbReference type="Proteomes" id="UP000035720">
    <property type="component" value="Unassembled WGS sequence"/>
</dbReference>
<accession>A0A077MEA4</accession>
<name>A0A077MEA4_9MICO</name>
<sequence length="129" mass="14413">MDTIDLLEMSSPFETEDGRRVTGRILGPSILKGRSFVALDDGTVVEVERPHATRWKPVLTATAYQLKARTLVVARLYSDGAPRGEHRRSCPKGRESGLTSQANLERLVEKLDRSQSPFSRERLCACLDD</sequence>
<organism evidence="2 3">
    <name type="scientific">Nostocoides jenkinsii Ben 74</name>
    <dbReference type="NCBI Taxonomy" id="1193518"/>
    <lineage>
        <taxon>Bacteria</taxon>
        <taxon>Bacillati</taxon>
        <taxon>Actinomycetota</taxon>
        <taxon>Actinomycetes</taxon>
        <taxon>Micrococcales</taxon>
        <taxon>Intrasporangiaceae</taxon>
        <taxon>Nostocoides</taxon>
    </lineage>
</organism>
<reference evidence="2 3" key="1">
    <citation type="journal article" date="2013" name="ISME J.">
        <title>A metabolic model for members of the genus Tetrasphaera involved in enhanced biological phosphorus removal.</title>
        <authorList>
            <person name="Kristiansen R."/>
            <person name="Nguyen H.T.T."/>
            <person name="Saunders A.M."/>
            <person name="Nielsen J.L."/>
            <person name="Wimmer R."/>
            <person name="Le V.Q."/>
            <person name="McIlroy S.J."/>
            <person name="Petrovski S."/>
            <person name="Seviour R.J."/>
            <person name="Calteau A."/>
            <person name="Nielsen K.L."/>
            <person name="Nielsen P.H."/>
        </authorList>
    </citation>
    <scope>NUCLEOTIDE SEQUENCE [LARGE SCALE GENOMIC DNA]</scope>
    <source>
        <strain evidence="2 3">Ben 74</strain>
    </source>
</reference>
<dbReference type="RefSeq" id="WP_048547759.1">
    <property type="nucleotide sequence ID" value="NZ_HF571038.1"/>
</dbReference>
<dbReference type="STRING" id="1193518.BN13_940006"/>
<protein>
    <submittedName>
        <fullName evidence="2">Uncharacterized protein</fullName>
    </submittedName>
</protein>
<dbReference type="AlphaFoldDB" id="A0A077MEA4"/>